<comment type="caution">
    <text evidence="2">The sequence shown here is derived from an EMBL/GenBank/DDBJ whole genome shotgun (WGS) entry which is preliminary data.</text>
</comment>
<name>A0A9D4YU84_CHLVU</name>
<feature type="compositionally biased region" description="Polar residues" evidence="1">
    <location>
        <begin position="11"/>
        <end position="22"/>
    </location>
</feature>
<protein>
    <submittedName>
        <fullName evidence="2">Uncharacterized protein</fullName>
    </submittedName>
</protein>
<evidence type="ECO:0000313" key="3">
    <source>
        <dbReference type="Proteomes" id="UP001055712"/>
    </source>
</evidence>
<dbReference type="EMBL" id="SIDB01000011">
    <property type="protein sequence ID" value="KAI3426435.1"/>
    <property type="molecule type" value="Genomic_DNA"/>
</dbReference>
<evidence type="ECO:0000256" key="1">
    <source>
        <dbReference type="SAM" id="MobiDB-lite"/>
    </source>
</evidence>
<reference evidence="2" key="2">
    <citation type="submission" date="2020-11" db="EMBL/GenBank/DDBJ databases">
        <authorList>
            <person name="Cecchin M."/>
            <person name="Marcolungo L."/>
            <person name="Rossato M."/>
            <person name="Girolomoni L."/>
            <person name="Cosentino E."/>
            <person name="Cuine S."/>
            <person name="Li-Beisson Y."/>
            <person name="Delledonne M."/>
            <person name="Ballottari M."/>
        </authorList>
    </citation>
    <scope>NUCLEOTIDE SEQUENCE</scope>
    <source>
        <strain evidence="2">211/11P</strain>
        <tissue evidence="2">Whole cell</tissue>
    </source>
</reference>
<dbReference type="AlphaFoldDB" id="A0A9D4YU84"/>
<dbReference type="Proteomes" id="UP001055712">
    <property type="component" value="Unassembled WGS sequence"/>
</dbReference>
<evidence type="ECO:0000313" key="2">
    <source>
        <dbReference type="EMBL" id="KAI3426435.1"/>
    </source>
</evidence>
<sequence length="326" mass="34793">MEQEREAQHVSHPQQSWNEPSASSFAALPTHQHLDALRDASWQAAGDGGNGVEQAISAVKNAWARASARLPGRRPTLLGVLPSVWVLLPGNPQLPRCAGVLLLQVDQPPATQSRQEGQAMLEADFGLVPGLRLLVYEPQYGYLLQRCDWVLAERHALQHHPRFDLPAWHSGDGWTLLFPSTTPAQAHLFSCVLAIFGCERDQVPPGSPCFPVTPATEDQGAPESAAAATIAPVVPFPWQLDSSPAYNAKGQPHLRAVAVQMPAGTTHPSLAWLQQGSVGLHHELGRRQPSHACGAVSSGTVLSSLGLEQGSSNLADAGCCWSGSMA</sequence>
<feature type="region of interest" description="Disordered" evidence="1">
    <location>
        <begin position="1"/>
        <end position="22"/>
    </location>
</feature>
<accession>A0A9D4YU84</accession>
<organism evidence="2 3">
    <name type="scientific">Chlorella vulgaris</name>
    <name type="common">Green alga</name>
    <dbReference type="NCBI Taxonomy" id="3077"/>
    <lineage>
        <taxon>Eukaryota</taxon>
        <taxon>Viridiplantae</taxon>
        <taxon>Chlorophyta</taxon>
        <taxon>core chlorophytes</taxon>
        <taxon>Trebouxiophyceae</taxon>
        <taxon>Chlorellales</taxon>
        <taxon>Chlorellaceae</taxon>
        <taxon>Chlorella clade</taxon>
        <taxon>Chlorella</taxon>
    </lineage>
</organism>
<gene>
    <name evidence="2" type="ORF">D9Q98_008803</name>
</gene>
<dbReference type="OrthoDB" id="10584517at2759"/>
<keyword evidence="3" id="KW-1185">Reference proteome</keyword>
<reference evidence="2" key="1">
    <citation type="journal article" date="2019" name="Plant J.">
        <title>Chlorella vulgaris genome assembly and annotation reveals the molecular basis for metabolic acclimation to high light conditions.</title>
        <authorList>
            <person name="Cecchin M."/>
            <person name="Marcolungo L."/>
            <person name="Rossato M."/>
            <person name="Girolomoni L."/>
            <person name="Cosentino E."/>
            <person name="Cuine S."/>
            <person name="Li-Beisson Y."/>
            <person name="Delledonne M."/>
            <person name="Ballottari M."/>
        </authorList>
    </citation>
    <scope>NUCLEOTIDE SEQUENCE</scope>
    <source>
        <strain evidence="2">211/11P</strain>
    </source>
</reference>
<proteinExistence type="predicted"/>